<evidence type="ECO:0000313" key="1">
    <source>
        <dbReference type="EMBL" id="PHN08521.1"/>
    </source>
</evidence>
<reference evidence="1 2" key="1">
    <citation type="submission" date="2017-10" db="EMBL/GenBank/DDBJ databases">
        <title>The draft genome sequence of Lewinella nigricans NBRC 102662.</title>
        <authorList>
            <person name="Wang K."/>
        </authorList>
    </citation>
    <scope>NUCLEOTIDE SEQUENCE [LARGE SCALE GENOMIC DNA]</scope>
    <source>
        <strain evidence="1 2">NBRC 102662</strain>
    </source>
</reference>
<proteinExistence type="predicted"/>
<name>A0A2D0NJ51_FLAN2</name>
<evidence type="ECO:0000313" key="2">
    <source>
        <dbReference type="Proteomes" id="UP000223913"/>
    </source>
</evidence>
<organism evidence="1 2">
    <name type="scientific">Flavilitoribacter nigricans (strain ATCC 23147 / DSM 23189 / NBRC 102662 / NCIMB 1420 / SS-2)</name>
    <name type="common">Lewinella nigricans</name>
    <dbReference type="NCBI Taxonomy" id="1122177"/>
    <lineage>
        <taxon>Bacteria</taxon>
        <taxon>Pseudomonadati</taxon>
        <taxon>Bacteroidota</taxon>
        <taxon>Saprospiria</taxon>
        <taxon>Saprospirales</taxon>
        <taxon>Lewinellaceae</taxon>
        <taxon>Flavilitoribacter</taxon>
    </lineage>
</organism>
<comment type="caution">
    <text evidence="1">The sequence shown here is derived from an EMBL/GenBank/DDBJ whole genome shotgun (WGS) entry which is preliminary data.</text>
</comment>
<dbReference type="EMBL" id="PDUD01000001">
    <property type="protein sequence ID" value="PHN08521.1"/>
    <property type="molecule type" value="Genomic_DNA"/>
</dbReference>
<protein>
    <submittedName>
        <fullName evidence="1">Uncharacterized protein</fullName>
    </submittedName>
</protein>
<keyword evidence="2" id="KW-1185">Reference proteome</keyword>
<sequence length="257" mass="30463">MAQSSPFDQLLEKGHSLLSGYTPEDCSCFGEYYARKHIREGNFALLDSEWVPIFELKGYSHCRLADFGFAYKIIPDLFLPADDRPKARAYIERYNALMLYELKGIAGEENYEDIFHPPSMLDPYVLRERLHQLARFGQITRSEWKNDETVRIRLDLKPLYRNLDLDWKKLRFLIVDENKTDSQYILSLEDLDKEGFPLVINSESRKSNVWFDFKIRVEYSHLTEDGELFTCEQINDFLYEFDHLSLTKDLRLITHLH</sequence>
<accession>A0A2D0NJ51</accession>
<dbReference type="AlphaFoldDB" id="A0A2D0NJ51"/>
<gene>
    <name evidence="1" type="ORF">CRP01_01005</name>
</gene>
<dbReference type="Proteomes" id="UP000223913">
    <property type="component" value="Unassembled WGS sequence"/>
</dbReference>